<sequence length="220" mass="24631">MTMGVSSNEHHDDILKRINNIEMKIMNEQSDRHTELSFLKKELESTKISLTDKVNLQASRISALEFILQQKETECKRKRTKDLTPIGFYAYMSTYNYNPGQNSKLIFDNVIFNGNGSYDSAEGTFTAKTRGVYIFSYSVVASANSDIPTEIVKNGVVIGSTFTNSYYGYTSTSSTTVVVYMEQNESCFIRTSSTAAVTGNIYSTTLGRTSFSGWLLQVAY</sequence>
<dbReference type="SUPFAM" id="SSF49842">
    <property type="entry name" value="TNF-like"/>
    <property type="match status" value="1"/>
</dbReference>
<evidence type="ECO:0000313" key="5">
    <source>
        <dbReference type="EMBL" id="VDI81117.1"/>
    </source>
</evidence>
<evidence type="ECO:0000313" key="6">
    <source>
        <dbReference type="Proteomes" id="UP000596742"/>
    </source>
</evidence>
<dbReference type="PANTHER" id="PTHR22923:SF116">
    <property type="entry name" value="C1Q DOMAIN-CONTAINING PROTEIN"/>
    <property type="match status" value="1"/>
</dbReference>
<dbReference type="EMBL" id="UYJE01010242">
    <property type="protein sequence ID" value="VDI81117.1"/>
    <property type="molecule type" value="Genomic_DNA"/>
</dbReference>
<dbReference type="InterPro" id="IPR008983">
    <property type="entry name" value="Tumour_necrosis_fac-like_dom"/>
</dbReference>
<keyword evidence="3" id="KW-0732">Signal</keyword>
<dbReference type="OrthoDB" id="6151356at2759"/>
<keyword evidence="2" id="KW-0964">Secreted</keyword>
<dbReference type="Gene3D" id="2.60.120.40">
    <property type="match status" value="1"/>
</dbReference>
<proteinExistence type="predicted"/>
<protein>
    <recommendedName>
        <fullName evidence="4">C1q domain-containing protein</fullName>
    </recommendedName>
</protein>
<evidence type="ECO:0000256" key="2">
    <source>
        <dbReference type="ARBA" id="ARBA00022525"/>
    </source>
</evidence>
<dbReference type="Proteomes" id="UP000596742">
    <property type="component" value="Unassembled WGS sequence"/>
</dbReference>
<dbReference type="SMART" id="SM00110">
    <property type="entry name" value="C1Q"/>
    <property type="match status" value="1"/>
</dbReference>
<accession>A0A8B6HKQ1</accession>
<dbReference type="InterPro" id="IPR001073">
    <property type="entry name" value="C1q_dom"/>
</dbReference>
<dbReference type="PANTHER" id="PTHR22923">
    <property type="entry name" value="CEREBELLIN-RELATED"/>
    <property type="match status" value="1"/>
</dbReference>
<comment type="subcellular location">
    <subcellularLocation>
        <location evidence="1">Secreted</location>
    </subcellularLocation>
</comment>
<evidence type="ECO:0000256" key="1">
    <source>
        <dbReference type="ARBA" id="ARBA00004613"/>
    </source>
</evidence>
<gene>
    <name evidence="5" type="ORF">MGAL_10B091683</name>
</gene>
<dbReference type="InterPro" id="IPR050822">
    <property type="entry name" value="Cerebellin_Synaptic_Org"/>
</dbReference>
<dbReference type="Pfam" id="PF00386">
    <property type="entry name" value="C1q"/>
    <property type="match status" value="1"/>
</dbReference>
<name>A0A8B6HKQ1_MYTGA</name>
<comment type="caution">
    <text evidence="5">The sequence shown here is derived from an EMBL/GenBank/DDBJ whole genome shotgun (WGS) entry which is preliminary data.</text>
</comment>
<dbReference type="PRINTS" id="PR00007">
    <property type="entry name" value="COMPLEMNTC1Q"/>
</dbReference>
<dbReference type="PROSITE" id="PS50871">
    <property type="entry name" value="C1Q"/>
    <property type="match status" value="1"/>
</dbReference>
<evidence type="ECO:0000259" key="4">
    <source>
        <dbReference type="PROSITE" id="PS50871"/>
    </source>
</evidence>
<feature type="domain" description="C1q" evidence="4">
    <location>
        <begin position="81"/>
        <end position="220"/>
    </location>
</feature>
<organism evidence="5 6">
    <name type="scientific">Mytilus galloprovincialis</name>
    <name type="common">Mediterranean mussel</name>
    <dbReference type="NCBI Taxonomy" id="29158"/>
    <lineage>
        <taxon>Eukaryota</taxon>
        <taxon>Metazoa</taxon>
        <taxon>Spiralia</taxon>
        <taxon>Lophotrochozoa</taxon>
        <taxon>Mollusca</taxon>
        <taxon>Bivalvia</taxon>
        <taxon>Autobranchia</taxon>
        <taxon>Pteriomorphia</taxon>
        <taxon>Mytilida</taxon>
        <taxon>Mytiloidea</taxon>
        <taxon>Mytilidae</taxon>
        <taxon>Mytilinae</taxon>
        <taxon>Mytilus</taxon>
    </lineage>
</organism>
<dbReference type="AlphaFoldDB" id="A0A8B6HKQ1"/>
<dbReference type="GO" id="GO:0005576">
    <property type="term" value="C:extracellular region"/>
    <property type="evidence" value="ECO:0007669"/>
    <property type="project" value="UniProtKB-SubCell"/>
</dbReference>
<keyword evidence="6" id="KW-1185">Reference proteome</keyword>
<evidence type="ECO:0000256" key="3">
    <source>
        <dbReference type="ARBA" id="ARBA00022729"/>
    </source>
</evidence>
<reference evidence="5" key="1">
    <citation type="submission" date="2018-11" db="EMBL/GenBank/DDBJ databases">
        <authorList>
            <person name="Alioto T."/>
            <person name="Alioto T."/>
        </authorList>
    </citation>
    <scope>NUCLEOTIDE SEQUENCE</scope>
</reference>